<gene>
    <name evidence="2" type="ORF">QBC34DRAFT_174660</name>
</gene>
<accession>A0AAV9H380</accession>
<proteinExistence type="predicted"/>
<reference evidence="2" key="1">
    <citation type="journal article" date="2023" name="Mol. Phylogenet. Evol.">
        <title>Genome-scale phylogeny and comparative genomics of the fungal order Sordariales.</title>
        <authorList>
            <person name="Hensen N."/>
            <person name="Bonometti L."/>
            <person name="Westerberg I."/>
            <person name="Brannstrom I.O."/>
            <person name="Guillou S."/>
            <person name="Cros-Aarteil S."/>
            <person name="Calhoun S."/>
            <person name="Haridas S."/>
            <person name="Kuo A."/>
            <person name="Mondo S."/>
            <person name="Pangilinan J."/>
            <person name="Riley R."/>
            <person name="LaButti K."/>
            <person name="Andreopoulos B."/>
            <person name="Lipzen A."/>
            <person name="Chen C."/>
            <person name="Yan M."/>
            <person name="Daum C."/>
            <person name="Ng V."/>
            <person name="Clum A."/>
            <person name="Steindorff A."/>
            <person name="Ohm R.A."/>
            <person name="Martin F."/>
            <person name="Silar P."/>
            <person name="Natvig D.O."/>
            <person name="Lalanne C."/>
            <person name="Gautier V."/>
            <person name="Ament-Velasquez S.L."/>
            <person name="Kruys A."/>
            <person name="Hutchinson M.I."/>
            <person name="Powell A.J."/>
            <person name="Barry K."/>
            <person name="Miller A.N."/>
            <person name="Grigoriev I.V."/>
            <person name="Debuchy R."/>
            <person name="Gladieux P."/>
            <person name="Hiltunen Thoren M."/>
            <person name="Johannesson H."/>
        </authorList>
    </citation>
    <scope>NUCLEOTIDE SEQUENCE</scope>
    <source>
        <strain evidence="2">PSN243</strain>
    </source>
</reference>
<sequence>MTGVQCEGGGRSRRAEGLAQVSNAGPQRGRRVEVGIGLPRTRGVCVGGYGEEQGMPRCCGNPSRSRASLSRRGGGTWGRKRRRRTASGVCTLHSAQQEEYLLVCTWFCCRAARKRAGGRAELVAVAVAVVAGCVWAAVLRCCVRCCVCGAGAERGGESGQMGMGVMGVEAATRESGRPRVVDGSLDGTKPRGPRCVSGGCVRYTTSPVPYRVPQAPAGPGFSCPGLEKTPFSCYAVPFRSPIELCRRPGATERRNQACEP</sequence>
<protein>
    <submittedName>
        <fullName evidence="2">Uncharacterized protein</fullName>
    </submittedName>
</protein>
<evidence type="ECO:0000313" key="3">
    <source>
        <dbReference type="Proteomes" id="UP001321760"/>
    </source>
</evidence>
<dbReference type="Proteomes" id="UP001321760">
    <property type="component" value="Unassembled WGS sequence"/>
</dbReference>
<dbReference type="EMBL" id="MU865918">
    <property type="protein sequence ID" value="KAK4453973.1"/>
    <property type="molecule type" value="Genomic_DNA"/>
</dbReference>
<comment type="caution">
    <text evidence="2">The sequence shown here is derived from an EMBL/GenBank/DDBJ whole genome shotgun (WGS) entry which is preliminary data.</text>
</comment>
<keyword evidence="3" id="KW-1185">Reference proteome</keyword>
<evidence type="ECO:0000256" key="1">
    <source>
        <dbReference type="SAM" id="MobiDB-lite"/>
    </source>
</evidence>
<evidence type="ECO:0000313" key="2">
    <source>
        <dbReference type="EMBL" id="KAK4453973.1"/>
    </source>
</evidence>
<organism evidence="2 3">
    <name type="scientific">Podospora aff. communis PSN243</name>
    <dbReference type="NCBI Taxonomy" id="3040156"/>
    <lineage>
        <taxon>Eukaryota</taxon>
        <taxon>Fungi</taxon>
        <taxon>Dikarya</taxon>
        <taxon>Ascomycota</taxon>
        <taxon>Pezizomycotina</taxon>
        <taxon>Sordariomycetes</taxon>
        <taxon>Sordariomycetidae</taxon>
        <taxon>Sordariales</taxon>
        <taxon>Podosporaceae</taxon>
        <taxon>Podospora</taxon>
    </lineage>
</organism>
<feature type="region of interest" description="Disordered" evidence="1">
    <location>
        <begin position="59"/>
        <end position="79"/>
    </location>
</feature>
<feature type="region of interest" description="Disordered" evidence="1">
    <location>
        <begin position="1"/>
        <end position="26"/>
    </location>
</feature>
<dbReference type="AlphaFoldDB" id="A0AAV9H380"/>
<name>A0AAV9H380_9PEZI</name>
<reference evidence="2" key="2">
    <citation type="submission" date="2023-05" db="EMBL/GenBank/DDBJ databases">
        <authorList>
            <consortium name="Lawrence Berkeley National Laboratory"/>
            <person name="Steindorff A."/>
            <person name="Hensen N."/>
            <person name="Bonometti L."/>
            <person name="Westerberg I."/>
            <person name="Brannstrom I.O."/>
            <person name="Guillou S."/>
            <person name="Cros-Aarteil S."/>
            <person name="Calhoun S."/>
            <person name="Haridas S."/>
            <person name="Kuo A."/>
            <person name="Mondo S."/>
            <person name="Pangilinan J."/>
            <person name="Riley R."/>
            <person name="Labutti K."/>
            <person name="Andreopoulos B."/>
            <person name="Lipzen A."/>
            <person name="Chen C."/>
            <person name="Yanf M."/>
            <person name="Daum C."/>
            <person name="Ng V."/>
            <person name="Clum A."/>
            <person name="Ohm R."/>
            <person name="Martin F."/>
            <person name="Silar P."/>
            <person name="Natvig D."/>
            <person name="Lalanne C."/>
            <person name="Gautier V."/>
            <person name="Ament-Velasquez S.L."/>
            <person name="Kruys A."/>
            <person name="Hutchinson M.I."/>
            <person name="Powell A.J."/>
            <person name="Barry K."/>
            <person name="Miller A.N."/>
            <person name="Grigoriev I.V."/>
            <person name="Debuchy R."/>
            <person name="Gladieux P."/>
            <person name="Thoren M.H."/>
            <person name="Johannesson H."/>
        </authorList>
    </citation>
    <scope>NUCLEOTIDE SEQUENCE</scope>
    <source>
        <strain evidence="2">PSN243</strain>
    </source>
</reference>